<dbReference type="OrthoDB" id="6293260at2"/>
<keyword evidence="3" id="KW-1185">Reference proteome</keyword>
<dbReference type="PANTHER" id="PTHR43792">
    <property type="entry name" value="GNAT FAMILY, PUTATIVE (AFU_ORTHOLOGUE AFUA_3G00765)-RELATED-RELATED"/>
    <property type="match status" value="1"/>
</dbReference>
<dbReference type="AlphaFoldDB" id="A0A516H229"/>
<gene>
    <name evidence="2" type="ORF">FNB15_11365</name>
</gene>
<dbReference type="PANTHER" id="PTHR43792:SF1">
    <property type="entry name" value="N-ACETYLTRANSFERASE DOMAIN-CONTAINING PROTEIN"/>
    <property type="match status" value="1"/>
</dbReference>
<organism evidence="2 3">
    <name type="scientific">Ferrovibrio terrae</name>
    <dbReference type="NCBI Taxonomy" id="2594003"/>
    <lineage>
        <taxon>Bacteria</taxon>
        <taxon>Pseudomonadati</taxon>
        <taxon>Pseudomonadota</taxon>
        <taxon>Alphaproteobacteria</taxon>
        <taxon>Rhodospirillales</taxon>
        <taxon>Rhodospirillaceae</taxon>
        <taxon>Ferrovibrio</taxon>
    </lineage>
</organism>
<evidence type="ECO:0000313" key="3">
    <source>
        <dbReference type="Proteomes" id="UP000317496"/>
    </source>
</evidence>
<accession>A0A516H229</accession>
<dbReference type="InterPro" id="IPR051531">
    <property type="entry name" value="N-acetyltransferase"/>
</dbReference>
<dbReference type="InterPro" id="IPR000182">
    <property type="entry name" value="GNAT_dom"/>
</dbReference>
<dbReference type="Pfam" id="PF13302">
    <property type="entry name" value="Acetyltransf_3"/>
    <property type="match status" value="1"/>
</dbReference>
<dbReference type="Proteomes" id="UP000317496">
    <property type="component" value="Chromosome"/>
</dbReference>
<dbReference type="PROSITE" id="PS51186">
    <property type="entry name" value="GNAT"/>
    <property type="match status" value="1"/>
</dbReference>
<reference evidence="2 3" key="1">
    <citation type="submission" date="2019-07" db="EMBL/GenBank/DDBJ databases">
        <title>Genome sequencing for Ferrovibrio sp. K5.</title>
        <authorList>
            <person name="Park S.-J."/>
        </authorList>
    </citation>
    <scope>NUCLEOTIDE SEQUENCE [LARGE SCALE GENOMIC DNA]</scope>
    <source>
        <strain evidence="2 3">K5</strain>
    </source>
</reference>
<evidence type="ECO:0000259" key="1">
    <source>
        <dbReference type="PROSITE" id="PS51186"/>
    </source>
</evidence>
<dbReference type="SUPFAM" id="SSF55729">
    <property type="entry name" value="Acyl-CoA N-acyltransferases (Nat)"/>
    <property type="match status" value="1"/>
</dbReference>
<feature type="domain" description="N-acetyltransferase" evidence="1">
    <location>
        <begin position="7"/>
        <end position="167"/>
    </location>
</feature>
<dbReference type="KEGG" id="fer:FNB15_11365"/>
<dbReference type="Gene3D" id="3.40.630.30">
    <property type="match status" value="1"/>
</dbReference>
<dbReference type="RefSeq" id="WP_144068809.1">
    <property type="nucleotide sequence ID" value="NZ_CP041636.1"/>
</dbReference>
<dbReference type="EMBL" id="CP041636">
    <property type="protein sequence ID" value="QDO97828.1"/>
    <property type="molecule type" value="Genomic_DNA"/>
</dbReference>
<dbReference type="InterPro" id="IPR016181">
    <property type="entry name" value="Acyl_CoA_acyltransferase"/>
</dbReference>
<dbReference type="GO" id="GO:0016747">
    <property type="term" value="F:acyltransferase activity, transferring groups other than amino-acyl groups"/>
    <property type="evidence" value="ECO:0007669"/>
    <property type="project" value="InterPro"/>
</dbReference>
<protein>
    <submittedName>
        <fullName evidence="2">GNAT family N-acetyltransferase</fullName>
    </submittedName>
</protein>
<proteinExistence type="predicted"/>
<name>A0A516H229_9PROT</name>
<evidence type="ECO:0000313" key="2">
    <source>
        <dbReference type="EMBL" id="QDO97828.1"/>
    </source>
</evidence>
<sequence>MIETARLILRRFEPRDFEALARFYNDDQVMRHMLPGRGLPRAEAQARAKSNIHNFNDHWDRRGHGVWAVQDRVSGRLLGQCGLRWVPEAEQTELLYLLGKTAWGRGLASEAGRAALQFGFERCNLTQLIALTAPENRGSKRVLAKLGFSYTGEGPIWERIVSWHNLPREAWNRMQTESVSSDITA</sequence>
<keyword evidence="2" id="KW-0808">Transferase</keyword>